<evidence type="ECO:0000313" key="2">
    <source>
        <dbReference type="Proteomes" id="UP000184001"/>
    </source>
</evidence>
<gene>
    <name evidence="1" type="ORF">SAMN05660830_01127</name>
</gene>
<evidence type="ECO:0000313" key="1">
    <source>
        <dbReference type="EMBL" id="SHI82860.1"/>
    </source>
</evidence>
<protein>
    <submittedName>
        <fullName evidence="1">Uncharacterized protein</fullName>
    </submittedName>
</protein>
<dbReference type="AlphaFoldDB" id="A0A8G2C8J9"/>
<dbReference type="SUPFAM" id="SSF48576">
    <property type="entry name" value="Terpenoid synthases"/>
    <property type="match status" value="1"/>
</dbReference>
<dbReference type="Gene3D" id="1.10.600.10">
    <property type="entry name" value="Farnesyl Diphosphate Synthase"/>
    <property type="match status" value="1"/>
</dbReference>
<comment type="caution">
    <text evidence="1">The sequence shown here is derived from an EMBL/GenBank/DDBJ whole genome shotgun (WGS) entry which is preliminary data.</text>
</comment>
<name>A0A8G2C8J9_9BACT</name>
<dbReference type="Proteomes" id="UP000184001">
    <property type="component" value="Unassembled WGS sequence"/>
</dbReference>
<dbReference type="RefSeq" id="WP_020002243.1">
    <property type="nucleotide sequence ID" value="NZ_CP192217.1"/>
</dbReference>
<organism evidence="1 2">
    <name type="scientific">Halodesulfovibrio aestuarii</name>
    <dbReference type="NCBI Taxonomy" id="126333"/>
    <lineage>
        <taxon>Bacteria</taxon>
        <taxon>Pseudomonadati</taxon>
        <taxon>Thermodesulfobacteriota</taxon>
        <taxon>Desulfovibrionia</taxon>
        <taxon>Desulfovibrionales</taxon>
        <taxon>Desulfovibrionaceae</taxon>
        <taxon>Halodesulfovibrio</taxon>
    </lineage>
</organism>
<proteinExistence type="predicted"/>
<accession>A0A8G2C8J9</accession>
<dbReference type="EMBL" id="FQZR01000002">
    <property type="protein sequence ID" value="SHI82860.1"/>
    <property type="molecule type" value="Genomic_DNA"/>
</dbReference>
<sequence>MKRFIINKFIESSSVVSALQKTLNAGINRYYDTAQTLLQGNSIVLKRNEDGCYPITDNFFSFIFLYSYYKAGIDLSRCEMYVAINQALRGIVTGCDNILDDEYKCTLDTNLPRKAVKFRSVMDILVSDRVLFNILFEAHKREEVSAEFVLDGVAISLNALTPSGVQEASEEGGVGKFLSPEEIITQVHHYKTGILFTAPWAIPTRFENELTSDVEGIKDALYAVGMGCQLLDDMSDIVPDIRDGHHNYLASYINHRYGEESGNELRTMCLRDKDMTTDSILRKFPDAQKHITELGLQYLNAGVDVLFSDEPSSIKKYSIIFLLERIGVKRFFSM</sequence>
<dbReference type="InterPro" id="IPR008949">
    <property type="entry name" value="Isoprenoid_synthase_dom_sf"/>
</dbReference>
<dbReference type="CDD" id="cd00385">
    <property type="entry name" value="Isoprenoid_Biosyn_C1"/>
    <property type="match status" value="1"/>
</dbReference>
<reference evidence="1 2" key="1">
    <citation type="submission" date="2016-11" db="EMBL/GenBank/DDBJ databases">
        <authorList>
            <person name="Varghese N."/>
            <person name="Submissions S."/>
        </authorList>
    </citation>
    <scope>NUCLEOTIDE SEQUENCE [LARGE SCALE GENOMIC DNA]</scope>
    <source>
        <strain evidence="1 2">DSM 17919</strain>
    </source>
</reference>